<reference evidence="1" key="1">
    <citation type="submission" date="2014-07" db="EMBL/GenBank/DDBJ databases">
        <title>Identification of a novel salt tolerance gene in wild soybean by whole-genome sequencing.</title>
        <authorList>
            <person name="Lam H.-M."/>
            <person name="Qi X."/>
            <person name="Li M.-W."/>
            <person name="Liu X."/>
            <person name="Xie M."/>
            <person name="Ni M."/>
            <person name="Xu X."/>
        </authorList>
    </citation>
    <scope>NUCLEOTIDE SEQUENCE [LARGE SCALE GENOMIC DNA]</scope>
    <source>
        <tissue evidence="1">Root</tissue>
    </source>
</reference>
<gene>
    <name evidence="1" type="ORF">glysoja_047424</name>
</gene>
<dbReference type="PANTHER" id="PTHR33067">
    <property type="entry name" value="RNA-DIRECTED DNA POLYMERASE-RELATED"/>
    <property type="match status" value="1"/>
</dbReference>
<feature type="non-terminal residue" evidence="1">
    <location>
        <position position="127"/>
    </location>
</feature>
<dbReference type="Proteomes" id="UP000053555">
    <property type="component" value="Unassembled WGS sequence"/>
</dbReference>
<sequence>IFIDGLRPQSKQLLDASVGGKIKLKTPEEAMELIENMAASDHAILRDRAHVPTKRSLLELSSQDALLAQNKLLANQLESLTETFNHSITRSYGMIEDVLVRVQQFTFPVDFVVMDIEEDVEIPLILG</sequence>
<dbReference type="AlphaFoldDB" id="A0A0B2QVQ3"/>
<organism evidence="1">
    <name type="scientific">Glycine soja</name>
    <name type="common">Wild soybean</name>
    <dbReference type="NCBI Taxonomy" id="3848"/>
    <lineage>
        <taxon>Eukaryota</taxon>
        <taxon>Viridiplantae</taxon>
        <taxon>Streptophyta</taxon>
        <taxon>Embryophyta</taxon>
        <taxon>Tracheophyta</taxon>
        <taxon>Spermatophyta</taxon>
        <taxon>Magnoliopsida</taxon>
        <taxon>eudicotyledons</taxon>
        <taxon>Gunneridae</taxon>
        <taxon>Pentapetalae</taxon>
        <taxon>rosids</taxon>
        <taxon>fabids</taxon>
        <taxon>Fabales</taxon>
        <taxon>Fabaceae</taxon>
        <taxon>Papilionoideae</taxon>
        <taxon>50 kb inversion clade</taxon>
        <taxon>NPAAA clade</taxon>
        <taxon>indigoferoid/millettioid clade</taxon>
        <taxon>Phaseoleae</taxon>
        <taxon>Glycine</taxon>
        <taxon>Glycine subgen. Soja</taxon>
    </lineage>
</organism>
<proteinExistence type="predicted"/>
<protein>
    <submittedName>
        <fullName evidence="1">Uncharacterized protein</fullName>
    </submittedName>
</protein>
<accession>A0A0B2QVQ3</accession>
<dbReference type="PANTHER" id="PTHR33067:SF9">
    <property type="entry name" value="RNA-DIRECTED DNA POLYMERASE"/>
    <property type="match status" value="1"/>
</dbReference>
<name>A0A0B2QVQ3_GLYSO</name>
<dbReference type="EMBL" id="KN656033">
    <property type="protein sequence ID" value="KHN23707.1"/>
    <property type="molecule type" value="Genomic_DNA"/>
</dbReference>
<evidence type="ECO:0000313" key="1">
    <source>
        <dbReference type="EMBL" id="KHN23707.1"/>
    </source>
</evidence>
<feature type="non-terminal residue" evidence="1">
    <location>
        <position position="1"/>
    </location>
</feature>